<sequence>MKKIMIIVLTLLVVFAAGLSANGIKESAKKYGSGSGQGKGQGRGAGGEYKENFIEELSEVYGIEPGSGILNADEKEGLLLMVEEEKLARDVYLNLYETWNVPIFKNIAESEQQHMEAVELMLKAYNVSLPSEIGTPGAYDSAIIQEHYDNLTSAGEESVEAALQVGATIEDLDIADLQNLISDAENDEIKILYQNLMKGSRNHMRSFSSQLAKYNMEYIPTYVDDEYYEKILKYNRESAPITDPDYSI</sequence>
<accession>A0AAJ1ML44</accession>
<dbReference type="SUPFAM" id="SSF47240">
    <property type="entry name" value="Ferritin-like"/>
    <property type="match status" value="1"/>
</dbReference>
<dbReference type="InterPro" id="IPR009078">
    <property type="entry name" value="Ferritin-like_SF"/>
</dbReference>
<dbReference type="Pfam" id="PF09968">
    <property type="entry name" value="DUF2202"/>
    <property type="match status" value="1"/>
</dbReference>
<dbReference type="AlphaFoldDB" id="A0AAJ1ML44"/>
<dbReference type="EMBL" id="JAQQAL010000049">
    <property type="protein sequence ID" value="MDC7228482.1"/>
    <property type="molecule type" value="Genomic_DNA"/>
</dbReference>
<feature type="region of interest" description="Disordered" evidence="1">
    <location>
        <begin position="27"/>
        <end position="46"/>
    </location>
</feature>
<reference evidence="3 4" key="1">
    <citation type="submission" date="2022-12" db="EMBL/GenBank/DDBJ databases">
        <title>Metagenome assembled genome from gulf of manar.</title>
        <authorList>
            <person name="Kohli P."/>
            <person name="Pk S."/>
            <person name="Venkata Ramana C."/>
            <person name="Sasikala C."/>
        </authorList>
    </citation>
    <scope>NUCLEOTIDE SEQUENCE [LARGE SCALE GENOMIC DNA]</scope>
    <source>
        <strain evidence="3">JB008</strain>
    </source>
</reference>
<dbReference type="InterPro" id="IPR012347">
    <property type="entry name" value="Ferritin-like"/>
</dbReference>
<feature type="compositionally biased region" description="Gly residues" evidence="1">
    <location>
        <begin position="33"/>
        <end position="46"/>
    </location>
</feature>
<dbReference type="CDD" id="cd01048">
    <property type="entry name" value="Ferritin_like_AB2"/>
    <property type="match status" value="1"/>
</dbReference>
<evidence type="ECO:0000313" key="4">
    <source>
        <dbReference type="Proteomes" id="UP001221217"/>
    </source>
</evidence>
<protein>
    <submittedName>
        <fullName evidence="3">DUF2202 domain-containing protein</fullName>
    </submittedName>
</protein>
<dbReference type="Gene3D" id="1.20.1260.10">
    <property type="match status" value="1"/>
</dbReference>
<dbReference type="Proteomes" id="UP001221217">
    <property type="component" value="Unassembled WGS sequence"/>
</dbReference>
<dbReference type="InterPro" id="IPR019243">
    <property type="entry name" value="DUF2202"/>
</dbReference>
<proteinExistence type="predicted"/>
<evidence type="ECO:0000256" key="1">
    <source>
        <dbReference type="SAM" id="MobiDB-lite"/>
    </source>
</evidence>
<comment type="caution">
    <text evidence="3">The sequence shown here is derived from an EMBL/GenBank/DDBJ whole genome shotgun (WGS) entry which is preliminary data.</text>
</comment>
<feature type="domain" description="DUF2202" evidence="2">
    <location>
        <begin position="74"/>
        <end position="233"/>
    </location>
</feature>
<gene>
    <name evidence="3" type="ORF">PQJ61_17100</name>
</gene>
<evidence type="ECO:0000313" key="3">
    <source>
        <dbReference type="EMBL" id="MDC7228482.1"/>
    </source>
</evidence>
<organism evidence="3 4">
    <name type="scientific">Candidatus Thalassospirochaeta sargassi</name>
    <dbReference type="NCBI Taxonomy" id="3119039"/>
    <lineage>
        <taxon>Bacteria</taxon>
        <taxon>Pseudomonadati</taxon>
        <taxon>Spirochaetota</taxon>
        <taxon>Spirochaetia</taxon>
        <taxon>Spirochaetales</taxon>
        <taxon>Spirochaetaceae</taxon>
        <taxon>Candidatus Thalassospirochaeta</taxon>
    </lineage>
</organism>
<evidence type="ECO:0000259" key="2">
    <source>
        <dbReference type="Pfam" id="PF09968"/>
    </source>
</evidence>
<name>A0AAJ1ML44_9SPIO</name>